<comment type="caution">
    <text evidence="2">The sequence shown here is derived from an EMBL/GenBank/DDBJ whole genome shotgun (WGS) entry which is preliminary data.</text>
</comment>
<evidence type="ECO:0000313" key="3">
    <source>
        <dbReference type="Proteomes" id="UP000232323"/>
    </source>
</evidence>
<proteinExistence type="predicted"/>
<feature type="compositionally biased region" description="Acidic residues" evidence="1">
    <location>
        <begin position="192"/>
        <end position="203"/>
    </location>
</feature>
<evidence type="ECO:0000256" key="1">
    <source>
        <dbReference type="SAM" id="MobiDB-lite"/>
    </source>
</evidence>
<reference evidence="2 3" key="1">
    <citation type="submission" date="2017-08" db="EMBL/GenBank/DDBJ databases">
        <title>Acidophilic green algal genome provides insights into adaptation to an acidic environment.</title>
        <authorList>
            <person name="Hirooka S."/>
            <person name="Hirose Y."/>
            <person name="Kanesaki Y."/>
            <person name="Higuchi S."/>
            <person name="Fujiwara T."/>
            <person name="Onuma R."/>
            <person name="Era A."/>
            <person name="Ohbayashi R."/>
            <person name="Uzuka A."/>
            <person name="Nozaki H."/>
            <person name="Yoshikawa H."/>
            <person name="Miyagishima S.Y."/>
        </authorList>
    </citation>
    <scope>NUCLEOTIDE SEQUENCE [LARGE SCALE GENOMIC DNA]</scope>
    <source>
        <strain evidence="2 3">NIES-2499</strain>
    </source>
</reference>
<protein>
    <submittedName>
        <fullName evidence="2">Uncharacterized protein</fullName>
    </submittedName>
</protein>
<name>A0A250XAM5_9CHLO</name>
<keyword evidence="3" id="KW-1185">Reference proteome</keyword>
<dbReference type="Proteomes" id="UP000232323">
    <property type="component" value="Unassembled WGS sequence"/>
</dbReference>
<dbReference type="AlphaFoldDB" id="A0A250XAM5"/>
<organism evidence="2 3">
    <name type="scientific">Chlamydomonas eustigma</name>
    <dbReference type="NCBI Taxonomy" id="1157962"/>
    <lineage>
        <taxon>Eukaryota</taxon>
        <taxon>Viridiplantae</taxon>
        <taxon>Chlorophyta</taxon>
        <taxon>core chlorophytes</taxon>
        <taxon>Chlorophyceae</taxon>
        <taxon>CS clade</taxon>
        <taxon>Chlamydomonadales</taxon>
        <taxon>Chlamydomonadaceae</taxon>
        <taxon>Chlamydomonas</taxon>
    </lineage>
</organism>
<sequence>MFFSAVCYIHTFSYFLSHLLPIYPHPFSASFTLYVIDGMYRIVLTIGTGLCRALSTQFQSTAQHLKNVNESFFLNYLLSYTRCSPKFIQKSISALESRASISQVSHIQTLQSGTRQLNCAVFGLKFPDFVLMAQRNLKREAEPYEGEYDDEEFEDGEFEDYDLAGKKWYDLDATRLSDDGEGWIRLNSGDSDIGEAEEGEELDAGVPPEK</sequence>
<feature type="region of interest" description="Disordered" evidence="1">
    <location>
        <begin position="186"/>
        <end position="210"/>
    </location>
</feature>
<evidence type="ECO:0000313" key="2">
    <source>
        <dbReference type="EMBL" id="GAX80127.1"/>
    </source>
</evidence>
<gene>
    <name evidence="2" type="ORF">CEUSTIGMA_g7565.t1</name>
</gene>
<dbReference type="EMBL" id="BEGY01000049">
    <property type="protein sequence ID" value="GAX80127.1"/>
    <property type="molecule type" value="Genomic_DNA"/>
</dbReference>
<accession>A0A250XAM5</accession>